<evidence type="ECO:0000313" key="6">
    <source>
        <dbReference type="EMBL" id="VDN03709.1"/>
    </source>
</evidence>
<gene>
    <name evidence="6" type="ORF">TCLT_LOCUS6365</name>
</gene>
<feature type="transmembrane region" description="Helical" evidence="5">
    <location>
        <begin position="257"/>
        <end position="281"/>
    </location>
</feature>
<dbReference type="Pfam" id="PF03208">
    <property type="entry name" value="PRA1"/>
    <property type="match status" value="1"/>
</dbReference>
<evidence type="ECO:0000313" key="8">
    <source>
        <dbReference type="WBParaSite" id="TCLT_0000637601-mRNA-1"/>
    </source>
</evidence>
<dbReference type="OrthoDB" id="5852914at2759"/>
<dbReference type="WBParaSite" id="TCLT_0000637601-mRNA-1">
    <property type="protein sequence ID" value="TCLT_0000637601-mRNA-1"/>
    <property type="gene ID" value="TCLT_0000637601"/>
</dbReference>
<evidence type="ECO:0000313" key="7">
    <source>
        <dbReference type="Proteomes" id="UP000276776"/>
    </source>
</evidence>
<feature type="transmembrane region" description="Helical" evidence="5">
    <location>
        <begin position="81"/>
        <end position="100"/>
    </location>
</feature>
<reference evidence="6 7" key="2">
    <citation type="submission" date="2018-11" db="EMBL/GenBank/DDBJ databases">
        <authorList>
            <consortium name="Pathogen Informatics"/>
        </authorList>
    </citation>
    <scope>NUCLEOTIDE SEQUENCE [LARGE SCALE GENOMIC DNA]</scope>
</reference>
<evidence type="ECO:0000256" key="5">
    <source>
        <dbReference type="SAM" id="Phobius"/>
    </source>
</evidence>
<dbReference type="GO" id="GO:0016020">
    <property type="term" value="C:membrane"/>
    <property type="evidence" value="ECO:0007669"/>
    <property type="project" value="UniProtKB-SubCell"/>
</dbReference>
<keyword evidence="2 5" id="KW-0812">Transmembrane</keyword>
<protein>
    <submittedName>
        <fullName evidence="8">Vezatin</fullName>
    </submittedName>
</protein>
<comment type="subcellular location">
    <subcellularLocation>
        <location evidence="1">Membrane</location>
        <topology evidence="1">Multi-pass membrane protein</topology>
    </subcellularLocation>
</comment>
<dbReference type="STRING" id="103827.A0A0N5D0P1"/>
<dbReference type="Proteomes" id="UP000276776">
    <property type="component" value="Unassembled WGS sequence"/>
</dbReference>
<dbReference type="OMA" id="CEMFTFE"/>
<dbReference type="InterPro" id="IPR004895">
    <property type="entry name" value="Prenylated_rab_accept_PRA1"/>
</dbReference>
<evidence type="ECO:0000256" key="2">
    <source>
        <dbReference type="ARBA" id="ARBA00022692"/>
    </source>
</evidence>
<evidence type="ECO:0000256" key="1">
    <source>
        <dbReference type="ARBA" id="ARBA00004141"/>
    </source>
</evidence>
<evidence type="ECO:0000256" key="4">
    <source>
        <dbReference type="ARBA" id="ARBA00023136"/>
    </source>
</evidence>
<reference evidence="8" key="1">
    <citation type="submission" date="2017-02" db="UniProtKB">
        <authorList>
            <consortium name="WormBaseParasite"/>
        </authorList>
    </citation>
    <scope>IDENTIFICATION</scope>
</reference>
<organism evidence="8">
    <name type="scientific">Thelazia callipaeda</name>
    <name type="common">Oriental eyeworm</name>
    <name type="synonym">Parasitic nematode</name>
    <dbReference type="NCBI Taxonomy" id="103827"/>
    <lineage>
        <taxon>Eukaryota</taxon>
        <taxon>Metazoa</taxon>
        <taxon>Ecdysozoa</taxon>
        <taxon>Nematoda</taxon>
        <taxon>Chromadorea</taxon>
        <taxon>Rhabditida</taxon>
        <taxon>Spirurina</taxon>
        <taxon>Spiruromorpha</taxon>
        <taxon>Thelazioidea</taxon>
        <taxon>Thelaziidae</taxon>
        <taxon>Thelazia</taxon>
    </lineage>
</organism>
<sequence length="684" mass="78813">MSEESTIQFKYQKFFGNMQLPPLRGVKEFFFDMSRFGIPPFFDLPKWNNRMLTNLLYYQTNYFAIMLGFILIGASLQLWDIIIGLIAISCVAVVFILSFSSSHTFVQTRRKHAFLLLGAFLLSFYLFIHAIMPVVTVLFTLSLPSLLVLVHASIRRRNLKAKVTHQLERMGLKNTFMAYMLEQAGIEMIAPNMPGSVFQLVYGHFLQKSLLDETDVDIIEEYYVATPKESLPLKFIVCVSIVLAAIAGGYSVSYLKIILLVSPIFIIGFWKLVEWLCYYIVYSFTVVSFDYDSTVHRIVAAIRSREIAFFGLRHKCDINATVCLRSIRVELLRILRQVIRNYIHASKKLCKFDESEKLLSEMFSPEMSRLVLENDVCDDFLQLSTFKELWQLICLLRSEYLRLFLFHLSRPSRTLVFVYFDLLMKILFVKNCKTRLLLDLDFINHRGYRTEEKKVRNYTKTVSTTEDILMHLSFASEILTGDELLEPEKFEYVREILKKAVELLTPEKAVKPDLKRLSMSSTSSISESVNDTSSAENLSREEIYEGFPVISDGEQNNHSYIWQENNGNDATAKSVVTELKARLVERDKRKAKSETVQNGEVERMALVKSESEESPSVNKNYDITHLVQNTIDQNYLTTSTKNTIASISTNYDVSRSCVEMDLRKALILRKSAPSTIFLDDPESK</sequence>
<evidence type="ECO:0000256" key="3">
    <source>
        <dbReference type="ARBA" id="ARBA00022989"/>
    </source>
</evidence>
<keyword evidence="7" id="KW-1185">Reference proteome</keyword>
<dbReference type="PANTHER" id="PTHR12859:SF0">
    <property type="entry name" value="PRA1 FAMILY PROTEIN"/>
    <property type="match status" value="1"/>
</dbReference>
<keyword evidence="4 5" id="KW-0472">Membrane</keyword>
<feature type="transmembrane region" description="Helical" evidence="5">
    <location>
        <begin position="55"/>
        <end position="75"/>
    </location>
</feature>
<dbReference type="AlphaFoldDB" id="A0A0N5D0P1"/>
<dbReference type="EMBL" id="UYYF01004409">
    <property type="protein sequence ID" value="VDN03709.1"/>
    <property type="molecule type" value="Genomic_DNA"/>
</dbReference>
<dbReference type="PANTHER" id="PTHR12859">
    <property type="entry name" value="PRA1 PROTEIN"/>
    <property type="match status" value="1"/>
</dbReference>
<name>A0A0N5D0P1_THECL</name>
<keyword evidence="3 5" id="KW-1133">Transmembrane helix</keyword>
<feature type="transmembrane region" description="Helical" evidence="5">
    <location>
        <begin position="231"/>
        <end position="251"/>
    </location>
</feature>
<proteinExistence type="predicted"/>
<accession>A0A0N5D0P1</accession>
<feature type="transmembrane region" description="Helical" evidence="5">
    <location>
        <begin position="112"/>
        <end position="128"/>
    </location>
</feature>